<comment type="catalytic activity">
    <reaction evidence="5">
        <text>D-glyceraldehyde + 3-hydroxypyruvate = (3R,4S,5R)-3,4,5,6-tetrahydroxy-2-oxohexanoate</text>
        <dbReference type="Rhea" id="RHEA:80047"/>
        <dbReference type="ChEBI" id="CHEBI:17180"/>
        <dbReference type="ChEBI" id="CHEBI:17378"/>
        <dbReference type="ChEBI" id="CHEBI:231434"/>
    </reaction>
</comment>
<evidence type="ECO:0000313" key="7">
    <source>
        <dbReference type="EMBL" id="AJK48776.1"/>
    </source>
</evidence>
<dbReference type="FunFam" id="3.20.20.60:FF:000004">
    <property type="entry name" value="5-keto-4-deoxy-D-glucarate aldolase"/>
    <property type="match status" value="1"/>
</dbReference>
<dbReference type="HOGENOM" id="CLU_059964_1_0_4"/>
<organism evidence="7 8">
    <name type="scientific">Burkholderia plantarii</name>
    <dbReference type="NCBI Taxonomy" id="41899"/>
    <lineage>
        <taxon>Bacteria</taxon>
        <taxon>Pseudomonadati</taxon>
        <taxon>Pseudomonadota</taxon>
        <taxon>Betaproteobacteria</taxon>
        <taxon>Burkholderiales</taxon>
        <taxon>Burkholderiaceae</taxon>
        <taxon>Burkholderia</taxon>
    </lineage>
</organism>
<dbReference type="AlphaFoldDB" id="A0A0B6S954"/>
<dbReference type="GO" id="GO:0005737">
    <property type="term" value="C:cytoplasm"/>
    <property type="evidence" value="ECO:0007669"/>
    <property type="project" value="UniProtKB-ARBA"/>
</dbReference>
<reference evidence="8" key="1">
    <citation type="submission" date="2011-03" db="EMBL/GenBank/DDBJ databases">
        <authorList>
            <person name="Voget S."/>
            <person name="Streit W.R."/>
            <person name="Jaeger K.E."/>
            <person name="Daniel R."/>
        </authorList>
    </citation>
    <scope>NUCLEOTIDE SEQUENCE [LARGE SCALE GENOMIC DNA]</scope>
    <source>
        <strain evidence="8">PG1</strain>
    </source>
</reference>
<dbReference type="EC" id="4.1.2.20" evidence="7"/>
<dbReference type="GO" id="GO:0046872">
    <property type="term" value="F:metal ion binding"/>
    <property type="evidence" value="ECO:0007669"/>
    <property type="project" value="UniProtKB-KW"/>
</dbReference>
<keyword evidence="2 7" id="KW-0456">Lyase</keyword>
<dbReference type="Gene3D" id="3.20.20.60">
    <property type="entry name" value="Phosphoenolpyruvate-binding domains"/>
    <property type="match status" value="1"/>
</dbReference>
<dbReference type="RefSeq" id="WP_052498411.1">
    <property type="nucleotide sequence ID" value="NZ_CP002581.1"/>
</dbReference>
<dbReference type="InterPro" id="IPR050251">
    <property type="entry name" value="HpcH-HpaI_aldolase"/>
</dbReference>
<dbReference type="InterPro" id="IPR040442">
    <property type="entry name" value="Pyrv_kinase-like_dom_sf"/>
</dbReference>
<proteinExistence type="predicted"/>
<evidence type="ECO:0000256" key="3">
    <source>
        <dbReference type="ARBA" id="ARBA00045074"/>
    </source>
</evidence>
<keyword evidence="8" id="KW-1185">Reference proteome</keyword>
<reference evidence="7 8" key="2">
    <citation type="journal article" date="2016" name="Appl. Microbiol. Biotechnol.">
        <title>Mutations improving production and secretion of extracellular lipase by Burkholderia glumae PG1.</title>
        <authorList>
            <person name="Knapp A."/>
            <person name="Voget S."/>
            <person name="Gao R."/>
            <person name="Zaburannyi N."/>
            <person name="Krysciak D."/>
            <person name="Breuer M."/>
            <person name="Hauer B."/>
            <person name="Streit W.R."/>
            <person name="Muller R."/>
            <person name="Daniel R."/>
            <person name="Jaeger K.E."/>
        </authorList>
    </citation>
    <scope>NUCLEOTIDE SEQUENCE [LARGE SCALE GENOMIC DNA]</scope>
    <source>
        <strain evidence="7 8">PG1</strain>
    </source>
</reference>
<sequence>MNPLDNPFKHALAGHTPQLGTWNSFASSYATEIIAQTGYDWMLIDGEHAPNSVATVLQQLQAVAPYRTRAVVRTVNHDPALIKQLLDVGATTLMVPMVETAEQAAALVRAMRYPPHGIRGIGGALTRATRWGRVGDYLARADEALCLTVQIESRAGLENVEAIAATEGVHGLFIGPADLSIALGHPDNAGHPTVQQAIRHIIEVSRAAGKAAGILAPAEDAARRYLEWGASFVAVAIDIVLLRDALDGALARFRAPSPAGPDEAAPASSPGY</sequence>
<evidence type="ECO:0000313" key="8">
    <source>
        <dbReference type="Proteomes" id="UP000031838"/>
    </source>
</evidence>
<dbReference type="Proteomes" id="UP000031838">
    <property type="component" value="Chromosome 2"/>
</dbReference>
<dbReference type="InterPro" id="IPR015813">
    <property type="entry name" value="Pyrv/PenolPyrv_kinase-like_dom"/>
</dbReference>
<comment type="catalytic activity">
    <reaction evidence="3">
        <text>D-glyceraldehyde + pyruvate = 2-dehydro-3-deoxy-L-galactonate</text>
        <dbReference type="Rhea" id="RHEA:80055"/>
        <dbReference type="ChEBI" id="CHEBI:15361"/>
        <dbReference type="ChEBI" id="CHEBI:17378"/>
        <dbReference type="ChEBI" id="CHEBI:75545"/>
    </reaction>
</comment>
<dbReference type="PANTHER" id="PTHR30502">
    <property type="entry name" value="2-KETO-3-DEOXY-L-RHAMNONATE ALDOLASE"/>
    <property type="match status" value="1"/>
</dbReference>
<dbReference type="Pfam" id="PF03328">
    <property type="entry name" value="HpcH_HpaI"/>
    <property type="match status" value="1"/>
</dbReference>
<name>A0A0B6S954_BURPL</name>
<accession>A0A0B6S954</accession>
<keyword evidence="1" id="KW-0479">Metal-binding</keyword>
<comment type="catalytic activity">
    <reaction evidence="4">
        <text>D-glyceraldehyde + 3-hydroxypyruvate = 2-dehydro-D-galactonate</text>
        <dbReference type="Rhea" id="RHEA:80051"/>
        <dbReference type="ChEBI" id="CHEBI:17180"/>
        <dbReference type="ChEBI" id="CHEBI:17378"/>
        <dbReference type="ChEBI" id="CHEBI:28023"/>
    </reaction>
</comment>
<evidence type="ECO:0000256" key="5">
    <source>
        <dbReference type="ARBA" id="ARBA00051592"/>
    </source>
</evidence>
<gene>
    <name evidence="7" type="ORF">BGL_2c06920</name>
</gene>
<protein>
    <submittedName>
        <fullName evidence="7">2-keto-3-deoxy-L-rhamnonate aldolase</fullName>
        <ecNumber evidence="7">4.1.2.20</ecNumber>
    </submittedName>
</protein>
<feature type="domain" description="HpcH/HpaI aldolase/citrate lyase" evidence="6">
    <location>
        <begin position="19"/>
        <end position="244"/>
    </location>
</feature>
<dbReference type="SUPFAM" id="SSF51621">
    <property type="entry name" value="Phosphoenolpyruvate/pyruvate domain"/>
    <property type="match status" value="1"/>
</dbReference>
<evidence type="ECO:0000256" key="2">
    <source>
        <dbReference type="ARBA" id="ARBA00023239"/>
    </source>
</evidence>
<evidence type="ECO:0000256" key="1">
    <source>
        <dbReference type="ARBA" id="ARBA00022723"/>
    </source>
</evidence>
<evidence type="ECO:0000259" key="6">
    <source>
        <dbReference type="Pfam" id="PF03328"/>
    </source>
</evidence>
<evidence type="ECO:0000256" key="4">
    <source>
        <dbReference type="ARBA" id="ARBA00051339"/>
    </source>
</evidence>
<dbReference type="GO" id="GO:0008672">
    <property type="term" value="F:2-dehydro-3-deoxyglucarate aldolase activity"/>
    <property type="evidence" value="ECO:0007669"/>
    <property type="project" value="UniProtKB-EC"/>
</dbReference>
<dbReference type="InterPro" id="IPR005000">
    <property type="entry name" value="Aldolase/citrate-lyase_domain"/>
</dbReference>
<dbReference type="PANTHER" id="PTHR30502:SF4">
    <property type="entry name" value="5-KETO-4-DEOXY-D-GLUCARATE ALDOLASE"/>
    <property type="match status" value="1"/>
</dbReference>
<dbReference type="EMBL" id="CP002581">
    <property type="protein sequence ID" value="AJK48776.1"/>
    <property type="molecule type" value="Genomic_DNA"/>
</dbReference>
<dbReference type="KEGG" id="bgp:BGL_2c06920"/>